<dbReference type="EMBL" id="CAFBOL010000010">
    <property type="protein sequence ID" value="CAB4978000.1"/>
    <property type="molecule type" value="Genomic_DNA"/>
</dbReference>
<dbReference type="EMBL" id="CAESGF010000001">
    <property type="protein sequence ID" value="CAB4362254.1"/>
    <property type="molecule type" value="Genomic_DNA"/>
</dbReference>
<dbReference type="Pfam" id="PF00378">
    <property type="entry name" value="ECH_1"/>
    <property type="match status" value="1"/>
</dbReference>
<dbReference type="InterPro" id="IPR001753">
    <property type="entry name" value="Enoyl-CoA_hydra/iso"/>
</dbReference>
<dbReference type="SUPFAM" id="SSF52096">
    <property type="entry name" value="ClpP/crotonase"/>
    <property type="match status" value="1"/>
</dbReference>
<dbReference type="EMBL" id="CAFBIY010000295">
    <property type="protein sequence ID" value="CAB4853620.1"/>
    <property type="molecule type" value="Genomic_DNA"/>
</dbReference>
<organism evidence="3">
    <name type="scientific">freshwater metagenome</name>
    <dbReference type="NCBI Taxonomy" id="449393"/>
    <lineage>
        <taxon>unclassified sequences</taxon>
        <taxon>metagenomes</taxon>
        <taxon>ecological metagenomes</taxon>
    </lineage>
</organism>
<dbReference type="NCBIfam" id="NF004858">
    <property type="entry name" value="PRK06213.1"/>
    <property type="match status" value="1"/>
</dbReference>
<evidence type="ECO:0000313" key="3">
    <source>
        <dbReference type="EMBL" id="CAB4832222.1"/>
    </source>
</evidence>
<dbReference type="PANTHER" id="PTHR11941:SF54">
    <property type="entry name" value="ENOYL-COA HYDRATASE, MITOCHONDRIAL"/>
    <property type="match status" value="1"/>
</dbReference>
<accession>A0A6J7AHI4</accession>
<dbReference type="AlphaFoldDB" id="A0A6J7AHI4"/>
<dbReference type="GO" id="GO:0006635">
    <property type="term" value="P:fatty acid beta-oxidation"/>
    <property type="evidence" value="ECO:0007669"/>
    <property type="project" value="TreeGrafter"/>
</dbReference>
<protein>
    <submittedName>
        <fullName evidence="3">Unannotated protein</fullName>
    </submittedName>
</protein>
<proteinExistence type="predicted"/>
<dbReference type="PANTHER" id="PTHR11941">
    <property type="entry name" value="ENOYL-COA HYDRATASE-RELATED"/>
    <property type="match status" value="1"/>
</dbReference>
<gene>
    <name evidence="2" type="ORF">UFOPK2656_00966</name>
    <name evidence="3" type="ORF">UFOPK3099_02214</name>
    <name evidence="4" type="ORF">UFOPK3267_03155</name>
    <name evidence="5" type="ORF">UFOPK3651_00549</name>
    <name evidence="6" type="ORF">UFOPK3931_00620</name>
    <name evidence="1" type="ORF">UFOPK4189_00026</name>
</gene>
<evidence type="ECO:0000313" key="6">
    <source>
        <dbReference type="EMBL" id="CAB4978000.1"/>
    </source>
</evidence>
<dbReference type="Gene3D" id="3.90.226.10">
    <property type="entry name" value="2-enoyl-CoA Hydratase, Chain A, domain 1"/>
    <property type="match status" value="1"/>
</dbReference>
<dbReference type="CDD" id="cd06558">
    <property type="entry name" value="crotonase-like"/>
    <property type="match status" value="1"/>
</dbReference>
<evidence type="ECO:0000313" key="2">
    <source>
        <dbReference type="EMBL" id="CAB4715803.1"/>
    </source>
</evidence>
<dbReference type="EMBL" id="CAFBMT010000002">
    <property type="protein sequence ID" value="CAB4916138.1"/>
    <property type="molecule type" value="Genomic_DNA"/>
</dbReference>
<evidence type="ECO:0000313" key="1">
    <source>
        <dbReference type="EMBL" id="CAB4362254.1"/>
    </source>
</evidence>
<sequence length="231" mass="24014">MTSSAVTVERNDRVLIIHLDDGKANALSFDVMAALSAVLDDVESDTTVGAIVIHGRPGKFCAGFDLSVMSSGDWNAVAGMMCAGGDIVRRLYAMPVPVVAACTGHALAAGALLLMGCDMRIGADVACKIGLNEVALGIVLPDWALTISQERLSGRHLQAAVALAELTGVAGAVEAGFLDIVVPEAEVLSTAVARAQVYATLSRDAYGGTVRAMRGPVLQLLAEQIERDRPK</sequence>
<dbReference type="GO" id="GO:0003824">
    <property type="term" value="F:catalytic activity"/>
    <property type="evidence" value="ECO:0007669"/>
    <property type="project" value="UniProtKB-ARBA"/>
</dbReference>
<reference evidence="3" key="1">
    <citation type="submission" date="2020-05" db="EMBL/GenBank/DDBJ databases">
        <authorList>
            <person name="Chiriac C."/>
            <person name="Salcher M."/>
            <person name="Ghai R."/>
            <person name="Kavagutti S V."/>
        </authorList>
    </citation>
    <scope>NUCLEOTIDE SEQUENCE</scope>
</reference>
<dbReference type="InterPro" id="IPR029045">
    <property type="entry name" value="ClpP/crotonase-like_dom_sf"/>
</dbReference>
<evidence type="ECO:0000313" key="5">
    <source>
        <dbReference type="EMBL" id="CAB4916138.1"/>
    </source>
</evidence>
<name>A0A6J7AHI4_9ZZZZ</name>
<dbReference type="EMBL" id="CAFAAV010000205">
    <property type="protein sequence ID" value="CAB4832222.1"/>
    <property type="molecule type" value="Genomic_DNA"/>
</dbReference>
<evidence type="ECO:0000313" key="4">
    <source>
        <dbReference type="EMBL" id="CAB4853620.1"/>
    </source>
</evidence>
<dbReference type="EMBL" id="CAEZYF010000004">
    <property type="protein sequence ID" value="CAB4715803.1"/>
    <property type="molecule type" value="Genomic_DNA"/>
</dbReference>